<evidence type="ECO:0000256" key="1">
    <source>
        <dbReference type="SAM" id="Coils"/>
    </source>
</evidence>
<comment type="caution">
    <text evidence="2">The sequence shown here is derived from an EMBL/GenBank/DDBJ whole genome shotgun (WGS) entry which is preliminary data.</text>
</comment>
<reference evidence="2" key="1">
    <citation type="journal article" date="2015" name="Nature">
        <title>Complex archaea that bridge the gap between prokaryotes and eukaryotes.</title>
        <authorList>
            <person name="Spang A."/>
            <person name="Saw J.H."/>
            <person name="Jorgensen S.L."/>
            <person name="Zaremba-Niedzwiedzka K."/>
            <person name="Martijn J."/>
            <person name="Lind A.E."/>
            <person name="van Eijk R."/>
            <person name="Schleper C."/>
            <person name="Guy L."/>
            <person name="Ettema T.J."/>
        </authorList>
    </citation>
    <scope>NUCLEOTIDE SEQUENCE</scope>
</reference>
<sequence length="87" mass="10552">MKQTAEETFDEIMNHLENIEKKLEKKVHEKEESKKKNSHLHMFLETSLMDRLREEASDKNMSISELVRQKLRDDNQLDRIERKIDKL</sequence>
<evidence type="ECO:0000313" key="2">
    <source>
        <dbReference type="EMBL" id="KKN34599.1"/>
    </source>
</evidence>
<protein>
    <submittedName>
        <fullName evidence="2">Uncharacterized protein</fullName>
    </submittedName>
</protein>
<gene>
    <name evidence="2" type="ORF">LCGC14_0791890</name>
</gene>
<feature type="coiled-coil region" evidence="1">
    <location>
        <begin position="2"/>
        <end position="83"/>
    </location>
</feature>
<accession>A0A0F9PWJ6</accession>
<dbReference type="AlphaFoldDB" id="A0A0F9PWJ6"/>
<dbReference type="EMBL" id="LAZR01002095">
    <property type="protein sequence ID" value="KKN34599.1"/>
    <property type="molecule type" value="Genomic_DNA"/>
</dbReference>
<organism evidence="2">
    <name type="scientific">marine sediment metagenome</name>
    <dbReference type="NCBI Taxonomy" id="412755"/>
    <lineage>
        <taxon>unclassified sequences</taxon>
        <taxon>metagenomes</taxon>
        <taxon>ecological metagenomes</taxon>
    </lineage>
</organism>
<name>A0A0F9PWJ6_9ZZZZ</name>
<keyword evidence="1" id="KW-0175">Coiled coil</keyword>
<proteinExistence type="predicted"/>